<keyword evidence="1" id="KW-0732">Signal</keyword>
<dbReference type="EMBL" id="JOJR01000229">
    <property type="protein sequence ID" value="RCN41603.1"/>
    <property type="molecule type" value="Genomic_DNA"/>
</dbReference>
<comment type="caution">
    <text evidence="2">The sequence shown here is derived from an EMBL/GenBank/DDBJ whole genome shotgun (WGS) entry which is preliminary data.</text>
</comment>
<reference evidence="2 3" key="1">
    <citation type="submission" date="2014-10" db="EMBL/GenBank/DDBJ databases">
        <title>Draft genome of the hookworm Ancylostoma caninum.</title>
        <authorList>
            <person name="Mitreva M."/>
        </authorList>
    </citation>
    <scope>NUCLEOTIDE SEQUENCE [LARGE SCALE GENOMIC DNA]</scope>
    <source>
        <strain evidence="2 3">Baltimore</strain>
    </source>
</reference>
<accession>A0A368GB13</accession>
<proteinExistence type="predicted"/>
<protein>
    <submittedName>
        <fullName evidence="2">Uncharacterized protein</fullName>
    </submittedName>
</protein>
<feature type="chain" id="PRO_5016876140" evidence="1">
    <location>
        <begin position="21"/>
        <end position="53"/>
    </location>
</feature>
<gene>
    <name evidence="2" type="ORF">ANCCAN_12432</name>
</gene>
<name>A0A368GB13_ANCCA</name>
<feature type="signal peptide" evidence="1">
    <location>
        <begin position="1"/>
        <end position="20"/>
    </location>
</feature>
<dbReference type="AlphaFoldDB" id="A0A368GB13"/>
<sequence>MKVIVLLIFLVLCVISTVDASCRAGKGCPPHQTCIRNRCVGGSNKPRPPNPRT</sequence>
<dbReference type="Proteomes" id="UP000252519">
    <property type="component" value="Unassembled WGS sequence"/>
</dbReference>
<evidence type="ECO:0000313" key="2">
    <source>
        <dbReference type="EMBL" id="RCN41603.1"/>
    </source>
</evidence>
<organism evidence="2 3">
    <name type="scientific">Ancylostoma caninum</name>
    <name type="common">Dog hookworm</name>
    <dbReference type="NCBI Taxonomy" id="29170"/>
    <lineage>
        <taxon>Eukaryota</taxon>
        <taxon>Metazoa</taxon>
        <taxon>Ecdysozoa</taxon>
        <taxon>Nematoda</taxon>
        <taxon>Chromadorea</taxon>
        <taxon>Rhabditida</taxon>
        <taxon>Rhabditina</taxon>
        <taxon>Rhabditomorpha</taxon>
        <taxon>Strongyloidea</taxon>
        <taxon>Ancylostomatidae</taxon>
        <taxon>Ancylostomatinae</taxon>
        <taxon>Ancylostoma</taxon>
    </lineage>
</organism>
<keyword evidence="3" id="KW-1185">Reference proteome</keyword>
<evidence type="ECO:0000256" key="1">
    <source>
        <dbReference type="SAM" id="SignalP"/>
    </source>
</evidence>
<evidence type="ECO:0000313" key="3">
    <source>
        <dbReference type="Proteomes" id="UP000252519"/>
    </source>
</evidence>